<dbReference type="InterPro" id="IPR000270">
    <property type="entry name" value="PB1_dom"/>
</dbReference>
<dbReference type="InterPro" id="IPR032350">
    <property type="entry name" value="Nbr1_FW"/>
</dbReference>
<dbReference type="InterPro" id="IPR000433">
    <property type="entry name" value="Znf_ZZ"/>
</dbReference>
<evidence type="ECO:0000259" key="15">
    <source>
        <dbReference type="PROSITE" id="PS51745"/>
    </source>
</evidence>
<feature type="domain" description="UBA" evidence="13">
    <location>
        <begin position="797"/>
        <end position="846"/>
    </location>
</feature>
<dbReference type="AlphaFoldDB" id="A0ABD3AEE6"/>
<dbReference type="Pfam" id="PF24932">
    <property type="entry name" value="UBA_NBR1_C"/>
    <property type="match status" value="2"/>
</dbReference>
<dbReference type="Gene3D" id="3.10.20.90">
    <property type="entry name" value="Phosphatidylinositol 3-kinase Catalytic Subunit, Chain A, domain 1"/>
    <property type="match status" value="1"/>
</dbReference>
<dbReference type="Gene3D" id="3.30.60.90">
    <property type="match status" value="1"/>
</dbReference>
<dbReference type="GO" id="GO:0005776">
    <property type="term" value="C:autophagosome"/>
    <property type="evidence" value="ECO:0007669"/>
    <property type="project" value="UniProtKB-SubCell"/>
</dbReference>
<dbReference type="InterPro" id="IPR053793">
    <property type="entry name" value="PB1-like"/>
</dbReference>
<dbReference type="PANTHER" id="PTHR20930:SF0">
    <property type="entry name" value="PROTEIN ILRUN"/>
    <property type="match status" value="1"/>
</dbReference>
<feature type="compositionally biased region" description="Basic and acidic residues" evidence="12">
    <location>
        <begin position="320"/>
        <end position="329"/>
    </location>
</feature>
<dbReference type="SUPFAM" id="SSF46934">
    <property type="entry name" value="UBA-like"/>
    <property type="match status" value="1"/>
</dbReference>
<evidence type="ECO:0000256" key="3">
    <source>
        <dbReference type="ARBA" id="ARBA00022448"/>
    </source>
</evidence>
<dbReference type="Pfam" id="PF16158">
    <property type="entry name" value="N_BRCA1_IG"/>
    <property type="match status" value="1"/>
</dbReference>
<keyword evidence="10" id="KW-0968">Cytoplasmic vesicle</keyword>
<evidence type="ECO:0000256" key="5">
    <source>
        <dbReference type="ARBA" id="ARBA00022723"/>
    </source>
</evidence>
<dbReference type="InterPro" id="IPR013783">
    <property type="entry name" value="Ig-like_fold"/>
</dbReference>
<dbReference type="SUPFAM" id="SSF54277">
    <property type="entry name" value="CAD &amp; PB1 domains"/>
    <property type="match status" value="1"/>
</dbReference>
<dbReference type="SUPFAM" id="SSF57850">
    <property type="entry name" value="RING/U-box"/>
    <property type="match status" value="1"/>
</dbReference>
<accession>A0ABD3AEE6</accession>
<keyword evidence="7" id="KW-0862">Zinc</keyword>
<keyword evidence="6 11" id="KW-0863">Zinc-finger</keyword>
<dbReference type="CDD" id="cd06398">
    <property type="entry name" value="PB1_Joka2"/>
    <property type="match status" value="1"/>
</dbReference>
<keyword evidence="3" id="KW-0813">Transport</keyword>
<feature type="region of interest" description="Disordered" evidence="12">
    <location>
        <begin position="314"/>
        <end position="339"/>
    </location>
</feature>
<evidence type="ECO:0000256" key="9">
    <source>
        <dbReference type="ARBA" id="ARBA00023006"/>
    </source>
</evidence>
<evidence type="ECO:0000313" key="17">
    <source>
        <dbReference type="Proteomes" id="UP001630127"/>
    </source>
</evidence>
<evidence type="ECO:0000259" key="14">
    <source>
        <dbReference type="PROSITE" id="PS50135"/>
    </source>
</evidence>
<dbReference type="PROSITE" id="PS50135">
    <property type="entry name" value="ZF_ZZ_2"/>
    <property type="match status" value="1"/>
</dbReference>
<evidence type="ECO:0000256" key="4">
    <source>
        <dbReference type="ARBA" id="ARBA00022554"/>
    </source>
</evidence>
<keyword evidence="17" id="KW-1185">Reference proteome</keyword>
<reference evidence="16 17" key="1">
    <citation type="submission" date="2024-11" db="EMBL/GenBank/DDBJ databases">
        <title>A near-complete genome assembly of Cinchona calisaya.</title>
        <authorList>
            <person name="Lian D.C."/>
            <person name="Zhao X.W."/>
            <person name="Wei L."/>
        </authorList>
    </citation>
    <scope>NUCLEOTIDE SEQUENCE [LARGE SCALE GENOMIC DNA]</scope>
    <source>
        <tissue evidence="16">Nenye</tissue>
    </source>
</reference>
<dbReference type="EMBL" id="JBJUIK010000004">
    <property type="protein sequence ID" value="KAL3529523.1"/>
    <property type="molecule type" value="Genomic_DNA"/>
</dbReference>
<dbReference type="GO" id="GO:0031410">
    <property type="term" value="C:cytoplasmic vesicle"/>
    <property type="evidence" value="ECO:0007669"/>
    <property type="project" value="UniProtKB-KW"/>
</dbReference>
<dbReference type="CDD" id="cd14947">
    <property type="entry name" value="NBR1_like"/>
    <property type="match status" value="1"/>
</dbReference>
<dbReference type="Proteomes" id="UP001630127">
    <property type="component" value="Unassembled WGS sequence"/>
</dbReference>
<dbReference type="CDD" id="cd14319">
    <property type="entry name" value="UBA_NBR1"/>
    <property type="match status" value="2"/>
</dbReference>
<keyword evidence="8" id="KW-0653">Protein transport</keyword>
<dbReference type="Pfam" id="PF00569">
    <property type="entry name" value="ZZ"/>
    <property type="match status" value="1"/>
</dbReference>
<protein>
    <recommendedName>
        <fullName evidence="18">Protein NBR1 homolog</fullName>
    </recommendedName>
</protein>
<dbReference type="SMART" id="SM00666">
    <property type="entry name" value="PB1"/>
    <property type="match status" value="1"/>
</dbReference>
<proteinExistence type="predicted"/>
<dbReference type="PROSITE" id="PS51745">
    <property type="entry name" value="PB1"/>
    <property type="match status" value="1"/>
</dbReference>
<name>A0ABD3AEE6_9GENT</name>
<evidence type="ECO:0000256" key="7">
    <source>
        <dbReference type="ARBA" id="ARBA00022833"/>
    </source>
</evidence>
<keyword evidence="9" id="KW-0072">Autophagy</keyword>
<evidence type="ECO:0000256" key="6">
    <source>
        <dbReference type="ARBA" id="ARBA00022771"/>
    </source>
</evidence>
<feature type="compositionally biased region" description="Polar residues" evidence="12">
    <location>
        <begin position="94"/>
        <end position="106"/>
    </location>
</feature>
<feature type="region of interest" description="Disordered" evidence="12">
    <location>
        <begin position="94"/>
        <end position="121"/>
    </location>
</feature>
<keyword evidence="5" id="KW-0479">Metal-binding</keyword>
<evidence type="ECO:0000256" key="12">
    <source>
        <dbReference type="SAM" id="MobiDB-lite"/>
    </source>
</evidence>
<evidence type="ECO:0000259" key="13">
    <source>
        <dbReference type="PROSITE" id="PS50030"/>
    </source>
</evidence>
<dbReference type="PROSITE" id="PS50030">
    <property type="entry name" value="UBA"/>
    <property type="match status" value="1"/>
</dbReference>
<dbReference type="PANTHER" id="PTHR20930">
    <property type="entry name" value="OVARIAN CARCINOMA ANTIGEN CA125-RELATED"/>
    <property type="match status" value="1"/>
</dbReference>
<sequence>MESTIVIKVKHEETLRRFNARIANGELHLNLVGLREKIIGLFKFTPDAELMLTYIDEDGDIVTLGDNEDLHDVVRQALNPLRITVKLNSEKSIMSSARTSGSSTPLRSPRVHQPSQNLSPDVLLKSVPEPIRRTFTKICTDLASTGAPCGQTLSDLAQCFSEMGLPYLNHLADLQAGANSSNQDGAPGSTTNVPASSQGAEGLKGYAAVSTVLPSGGSQNSSLETKEVVLNSDSKGTDPKFEKENSVKGNGGVKALARQLPGLEVLEAALESAYPKPSSTIEIDLSKEVDCQSGKQLSTGKVVNFSSLSVQPTSITLTGDNKDASDKPNESTGTKSINAHDFPNYPANAVWSKLRSRDSIGGAKDVFQTCLGKFSGTEFIPMNECPFTGMPLGNGTPVAPQCSSHVVQPRRSHGLIGNSGITFHRGVRCDGCGVHTITGPRFKSKVKDDYDLCSICFAQMGNENDYTRMDRPVAHQHRYSSKGLYDLNNWVHTPYKPPVVRCGAVKLGRSKLDSRFIQDVNILDGTIMAPSTPFTKIWRMRNNGSVVWPQGTLLVWIGGDKLSDIFSVDIEIAAAGLPVDQECDIAVDFIAPDCPGRYISYWRMASPSGQKFGQRVWVLIQVEASSKELPHEGFRGFNLNLPPEIVNVNPEPMVVDSLPEINVPNGGMQLVEPMVDASLAKEEEVNFPINNTLLVGGGVVSSSIPAAPASSGPYPITDLSEVAPPVLPRLQAPATVVQISAQDVKEKAHVDENLFKYVEEQSKVEESLLKDLEEMGFKQVDLNKEILRLNEYDLEKSVDDLCGVEGWDHILDELREMGFCDKATNQKLLKKNNGSIKRVVMDLLAGEQ</sequence>
<evidence type="ECO:0008006" key="18">
    <source>
        <dbReference type="Google" id="ProtNLM"/>
    </source>
</evidence>
<feature type="domain" description="ZZ-type" evidence="14">
    <location>
        <begin position="424"/>
        <end position="474"/>
    </location>
</feature>
<dbReference type="Gene3D" id="2.60.40.10">
    <property type="entry name" value="Immunoglobulins"/>
    <property type="match status" value="1"/>
</dbReference>
<evidence type="ECO:0000313" key="16">
    <source>
        <dbReference type="EMBL" id="KAL3529523.1"/>
    </source>
</evidence>
<dbReference type="GO" id="GO:0008270">
    <property type="term" value="F:zinc ion binding"/>
    <property type="evidence" value="ECO:0007669"/>
    <property type="project" value="UniProtKB-KW"/>
</dbReference>
<dbReference type="SMART" id="SM00291">
    <property type="entry name" value="ZnF_ZZ"/>
    <property type="match status" value="1"/>
</dbReference>
<dbReference type="InterPro" id="IPR056893">
    <property type="entry name" value="UBA_Nbr1_C"/>
</dbReference>
<organism evidence="16 17">
    <name type="scientific">Cinchona calisaya</name>
    <dbReference type="NCBI Taxonomy" id="153742"/>
    <lineage>
        <taxon>Eukaryota</taxon>
        <taxon>Viridiplantae</taxon>
        <taxon>Streptophyta</taxon>
        <taxon>Embryophyta</taxon>
        <taxon>Tracheophyta</taxon>
        <taxon>Spermatophyta</taxon>
        <taxon>Magnoliopsida</taxon>
        <taxon>eudicotyledons</taxon>
        <taxon>Gunneridae</taxon>
        <taxon>Pentapetalae</taxon>
        <taxon>asterids</taxon>
        <taxon>lamiids</taxon>
        <taxon>Gentianales</taxon>
        <taxon>Rubiaceae</taxon>
        <taxon>Cinchonoideae</taxon>
        <taxon>Cinchoneae</taxon>
        <taxon>Cinchona</taxon>
    </lineage>
</organism>
<dbReference type="Gene3D" id="1.10.8.10">
    <property type="entry name" value="DNA helicase RuvA subunit, C-terminal domain"/>
    <property type="match status" value="2"/>
</dbReference>
<comment type="subcellular location">
    <subcellularLocation>
        <location evidence="2">Cytoplasmic vesicle</location>
        <location evidence="2">Autophagosome</location>
    </subcellularLocation>
    <subcellularLocation>
        <location evidence="1">Vacuole</location>
    </subcellularLocation>
</comment>
<dbReference type="InterPro" id="IPR009060">
    <property type="entry name" value="UBA-like_sf"/>
</dbReference>
<feature type="region of interest" description="Disordered" evidence="12">
    <location>
        <begin position="178"/>
        <end position="199"/>
    </location>
</feature>
<keyword evidence="4" id="KW-0926">Vacuole</keyword>
<gene>
    <name evidence="16" type="ORF">ACH5RR_008845</name>
</gene>
<comment type="caution">
    <text evidence="16">The sequence shown here is derived from an EMBL/GenBank/DDBJ whole genome shotgun (WGS) entry which is preliminary data.</text>
</comment>
<dbReference type="FunFam" id="1.10.8.10:FF:000085">
    <property type="entry name" value="protein NBR1 homolog"/>
    <property type="match status" value="1"/>
</dbReference>
<evidence type="ECO:0000256" key="8">
    <source>
        <dbReference type="ARBA" id="ARBA00022927"/>
    </source>
</evidence>
<dbReference type="InterPro" id="IPR015940">
    <property type="entry name" value="UBA"/>
</dbReference>
<evidence type="ECO:0000256" key="1">
    <source>
        <dbReference type="ARBA" id="ARBA00004116"/>
    </source>
</evidence>
<evidence type="ECO:0000256" key="11">
    <source>
        <dbReference type="PROSITE-ProRule" id="PRU00228"/>
    </source>
</evidence>
<dbReference type="GO" id="GO:0006914">
    <property type="term" value="P:autophagy"/>
    <property type="evidence" value="ECO:0007669"/>
    <property type="project" value="UniProtKB-KW"/>
</dbReference>
<dbReference type="InterPro" id="IPR043145">
    <property type="entry name" value="Znf_ZZ_sf"/>
</dbReference>
<dbReference type="GO" id="GO:0015031">
    <property type="term" value="P:protein transport"/>
    <property type="evidence" value="ECO:0007669"/>
    <property type="project" value="UniProtKB-KW"/>
</dbReference>
<evidence type="ECO:0000256" key="2">
    <source>
        <dbReference type="ARBA" id="ARBA00004419"/>
    </source>
</evidence>
<feature type="domain" description="PB1" evidence="15">
    <location>
        <begin position="4"/>
        <end position="88"/>
    </location>
</feature>
<evidence type="ECO:0000256" key="10">
    <source>
        <dbReference type="ARBA" id="ARBA00023329"/>
    </source>
</evidence>
<dbReference type="Pfam" id="PF00564">
    <property type="entry name" value="PB1"/>
    <property type="match status" value="1"/>
</dbReference>